<dbReference type="Proteomes" id="UP001500840">
    <property type="component" value="Unassembled WGS sequence"/>
</dbReference>
<dbReference type="Gene3D" id="2.40.50.140">
    <property type="entry name" value="Nucleic acid-binding proteins"/>
    <property type="match status" value="1"/>
</dbReference>
<feature type="compositionally biased region" description="Gly residues" evidence="4">
    <location>
        <begin position="107"/>
        <end position="117"/>
    </location>
</feature>
<feature type="compositionally biased region" description="Basic and acidic residues" evidence="4">
    <location>
        <begin position="125"/>
        <end position="150"/>
    </location>
</feature>
<dbReference type="GO" id="GO:0003677">
    <property type="term" value="F:DNA binding"/>
    <property type="evidence" value="ECO:0007669"/>
    <property type="project" value="UniProtKB-KW"/>
</dbReference>
<evidence type="ECO:0000256" key="1">
    <source>
        <dbReference type="ARBA" id="ARBA00023125"/>
    </source>
</evidence>
<dbReference type="NCBIfam" id="TIGR00621">
    <property type="entry name" value="ssb"/>
    <property type="match status" value="1"/>
</dbReference>
<dbReference type="InterPro" id="IPR000424">
    <property type="entry name" value="Primosome_PriB/ssb"/>
</dbReference>
<evidence type="ECO:0000313" key="6">
    <source>
        <dbReference type="Proteomes" id="UP001500840"/>
    </source>
</evidence>
<feature type="region of interest" description="Disordered" evidence="4">
    <location>
        <begin position="104"/>
        <end position="179"/>
    </location>
</feature>
<comment type="caution">
    <text evidence="5">The sequence shown here is derived from an EMBL/GenBank/DDBJ whole genome shotgun (WGS) entry which is preliminary data.</text>
</comment>
<comment type="caution">
    <text evidence="2">Lacks conserved residue(s) required for the propagation of feature annotation.</text>
</comment>
<dbReference type="HAMAP" id="MF_00984">
    <property type="entry name" value="SSB"/>
    <property type="match status" value="1"/>
</dbReference>
<comment type="subunit">
    <text evidence="2">Homotetramer.</text>
</comment>
<dbReference type="PANTHER" id="PTHR10302:SF27">
    <property type="entry name" value="SINGLE-STRANDED DNA-BINDING PROTEIN"/>
    <property type="match status" value="1"/>
</dbReference>
<dbReference type="SUPFAM" id="SSF50249">
    <property type="entry name" value="Nucleic acid-binding proteins"/>
    <property type="match status" value="1"/>
</dbReference>
<proteinExistence type="inferred from homology"/>
<evidence type="ECO:0000256" key="4">
    <source>
        <dbReference type="SAM" id="MobiDB-lite"/>
    </source>
</evidence>
<dbReference type="PROSITE" id="PS50935">
    <property type="entry name" value="SSB"/>
    <property type="match status" value="1"/>
</dbReference>
<dbReference type="EMBL" id="BAABGA010000120">
    <property type="protein sequence ID" value="GAA4473510.1"/>
    <property type="molecule type" value="Genomic_DNA"/>
</dbReference>
<evidence type="ECO:0000256" key="2">
    <source>
        <dbReference type="HAMAP-Rule" id="MF_00984"/>
    </source>
</evidence>
<evidence type="ECO:0000313" key="5">
    <source>
        <dbReference type="EMBL" id="GAA4473510.1"/>
    </source>
</evidence>
<keyword evidence="6" id="KW-1185">Reference proteome</keyword>
<name>A0ABP8NV31_9BACT</name>
<accession>A0ABP8NV31</accession>
<dbReference type="PANTHER" id="PTHR10302">
    <property type="entry name" value="SINGLE-STRANDED DNA-BINDING PROTEIN"/>
    <property type="match status" value="1"/>
</dbReference>
<gene>
    <name evidence="5" type="ORF">GCM10023156_71620</name>
</gene>
<reference evidence="6" key="1">
    <citation type="journal article" date="2019" name="Int. J. Syst. Evol. Microbiol.">
        <title>The Global Catalogue of Microorganisms (GCM) 10K type strain sequencing project: providing services to taxonomists for standard genome sequencing and annotation.</title>
        <authorList>
            <consortium name="The Broad Institute Genomics Platform"/>
            <consortium name="The Broad Institute Genome Sequencing Center for Infectious Disease"/>
            <person name="Wu L."/>
            <person name="Ma J."/>
        </authorList>
    </citation>
    <scope>NUCLEOTIDE SEQUENCE [LARGE SCALE GENOMIC DNA]</scope>
    <source>
        <strain evidence="6">JCM 17759</strain>
    </source>
</reference>
<dbReference type="InterPro" id="IPR011344">
    <property type="entry name" value="ssDNA-bd"/>
</dbReference>
<sequence length="179" mass="19620">MASYNRVVLVGNITRDIELKYTQGGTAVTEITIAVNDRRKSATGEWVEETTFVDVTLWGRTAEVASEYLSKGSPILVEGRLKLDMWETDGQKRSKLRVIGERMQMLSGGGGGGGGGESRQRSQPQRRDTVQENSYDSHDYQDSHASRDTQSRPAGNPAGQREAQPTGNGPGYDDPDIPF</sequence>
<dbReference type="Pfam" id="PF00436">
    <property type="entry name" value="SSB"/>
    <property type="match status" value="1"/>
</dbReference>
<organism evidence="5 6">
    <name type="scientific">Novipirellula rosea</name>
    <dbReference type="NCBI Taxonomy" id="1031540"/>
    <lineage>
        <taxon>Bacteria</taxon>
        <taxon>Pseudomonadati</taxon>
        <taxon>Planctomycetota</taxon>
        <taxon>Planctomycetia</taxon>
        <taxon>Pirellulales</taxon>
        <taxon>Pirellulaceae</taxon>
        <taxon>Novipirellula</taxon>
    </lineage>
</organism>
<keyword evidence="1 2" id="KW-0238">DNA-binding</keyword>
<dbReference type="CDD" id="cd04496">
    <property type="entry name" value="SSB_OBF"/>
    <property type="match status" value="1"/>
</dbReference>
<evidence type="ECO:0000256" key="3">
    <source>
        <dbReference type="RuleBase" id="RU000524"/>
    </source>
</evidence>
<protein>
    <recommendedName>
        <fullName evidence="2 3">Single-stranded DNA-binding protein</fullName>
        <shortName evidence="2">SSB</shortName>
    </recommendedName>
</protein>
<dbReference type="InterPro" id="IPR012340">
    <property type="entry name" value="NA-bd_OB-fold"/>
</dbReference>
<dbReference type="RefSeq" id="WP_339945393.1">
    <property type="nucleotide sequence ID" value="NZ_BAABGA010000120.1"/>
</dbReference>